<dbReference type="GeneID" id="32573820"/>
<sequence>MTDDEILEEVVRLLSEGVSVTLPVDGRSMLPFIIGGRESVILKKPQRLKKGDVVLAWVENCRYVVHRIISIDGNRVTLMGDGNLVGTERCTIDEVKAVATHIVDADGVRHDLYCLWRRIGSKVWWYLRPFRRYLLAIYRRAKKIKK</sequence>
<dbReference type="InterPro" id="IPR015927">
    <property type="entry name" value="Peptidase_S24_S26A/B/C"/>
</dbReference>
<evidence type="ECO:0000313" key="3">
    <source>
        <dbReference type="Proteomes" id="UP000236735"/>
    </source>
</evidence>
<evidence type="ECO:0000259" key="1">
    <source>
        <dbReference type="Pfam" id="PF00717"/>
    </source>
</evidence>
<dbReference type="Pfam" id="PF00717">
    <property type="entry name" value="Peptidase_S24"/>
    <property type="match status" value="1"/>
</dbReference>
<organism evidence="2 3">
    <name type="scientific">Xylanibacter ruminicola</name>
    <name type="common">Prevotella ruminicola</name>
    <dbReference type="NCBI Taxonomy" id="839"/>
    <lineage>
        <taxon>Bacteria</taxon>
        <taxon>Pseudomonadati</taxon>
        <taxon>Bacteroidota</taxon>
        <taxon>Bacteroidia</taxon>
        <taxon>Bacteroidales</taxon>
        <taxon>Prevotellaceae</taxon>
        <taxon>Xylanibacter</taxon>
    </lineage>
</organism>
<feature type="domain" description="Peptidase S24/S26A/S26B/S26C" evidence="1">
    <location>
        <begin position="20"/>
        <end position="99"/>
    </location>
</feature>
<dbReference type="CDD" id="cd06462">
    <property type="entry name" value="Peptidase_S24_S26"/>
    <property type="match status" value="1"/>
</dbReference>
<name>A0A1H5WJW1_XYLRU</name>
<dbReference type="RefSeq" id="WP_051949713.1">
    <property type="nucleotide sequence ID" value="NZ_FNUV01000006.1"/>
</dbReference>
<reference evidence="2 3" key="1">
    <citation type="submission" date="2016-10" db="EMBL/GenBank/DDBJ databases">
        <authorList>
            <person name="de Groot N.N."/>
        </authorList>
    </citation>
    <scope>NUCLEOTIDE SEQUENCE [LARGE SCALE GENOMIC DNA]</scope>
    <source>
        <strain evidence="2 3">AR32</strain>
    </source>
</reference>
<dbReference type="Proteomes" id="UP000236735">
    <property type="component" value="Unassembled WGS sequence"/>
</dbReference>
<proteinExistence type="predicted"/>
<accession>A0A1H5WJW1</accession>
<dbReference type="SUPFAM" id="SSF51306">
    <property type="entry name" value="LexA/Signal peptidase"/>
    <property type="match status" value="1"/>
</dbReference>
<evidence type="ECO:0000313" key="2">
    <source>
        <dbReference type="EMBL" id="SEF99576.1"/>
    </source>
</evidence>
<dbReference type="InterPro" id="IPR036286">
    <property type="entry name" value="LexA/Signal_pep-like_sf"/>
</dbReference>
<dbReference type="AlphaFoldDB" id="A0A1H5WJW1"/>
<gene>
    <name evidence="2" type="ORF">SAMN05216354_2385</name>
</gene>
<protein>
    <recommendedName>
        <fullName evidence="1">Peptidase S24/S26A/S26B/S26C domain-containing protein</fullName>
    </recommendedName>
</protein>
<dbReference type="EMBL" id="FNUV01000006">
    <property type="protein sequence ID" value="SEF99576.1"/>
    <property type="molecule type" value="Genomic_DNA"/>
</dbReference>